<evidence type="ECO:0000313" key="1">
    <source>
        <dbReference type="EMBL" id="KAF4952452.1"/>
    </source>
</evidence>
<dbReference type="AlphaFoldDB" id="A0A8H4T762"/>
<accession>A0A8H4T762</accession>
<evidence type="ECO:0000313" key="2">
    <source>
        <dbReference type="Proteomes" id="UP000622797"/>
    </source>
</evidence>
<comment type="caution">
    <text evidence="1">The sequence shown here is derived from an EMBL/GenBank/DDBJ whole genome shotgun (WGS) entry which is preliminary data.</text>
</comment>
<dbReference type="Proteomes" id="UP000622797">
    <property type="component" value="Unassembled WGS sequence"/>
</dbReference>
<keyword evidence="2" id="KW-1185">Reference proteome</keyword>
<reference evidence="1" key="1">
    <citation type="journal article" date="2020" name="BMC Genomics">
        <title>Correction to: Identification and distribution of gene clusters required for synthesis of sphingolipid metabolism inhibitors in diverse species of the filamentous fungus Fusarium.</title>
        <authorList>
            <person name="Kim H.S."/>
            <person name="Lohmar J.M."/>
            <person name="Busman M."/>
            <person name="Brown D.W."/>
            <person name="Naumann T.A."/>
            <person name="Divon H.H."/>
            <person name="Lysoe E."/>
            <person name="Uhlig S."/>
            <person name="Proctor R.H."/>
        </authorList>
    </citation>
    <scope>NUCLEOTIDE SEQUENCE</scope>
    <source>
        <strain evidence="1">NRRL 20472</strain>
    </source>
</reference>
<gene>
    <name evidence="1" type="ORF">FSARC_12624</name>
</gene>
<organism evidence="1 2">
    <name type="scientific">Fusarium sarcochroum</name>
    <dbReference type="NCBI Taxonomy" id="1208366"/>
    <lineage>
        <taxon>Eukaryota</taxon>
        <taxon>Fungi</taxon>
        <taxon>Dikarya</taxon>
        <taxon>Ascomycota</taxon>
        <taxon>Pezizomycotina</taxon>
        <taxon>Sordariomycetes</taxon>
        <taxon>Hypocreomycetidae</taxon>
        <taxon>Hypocreales</taxon>
        <taxon>Nectriaceae</taxon>
        <taxon>Fusarium</taxon>
        <taxon>Fusarium lateritium species complex</taxon>
    </lineage>
</organism>
<sequence length="595" mass="67918">MSGPVSVDTPTDIVDRSDEVTIWAESVFRIKRASPERTPSFDKILAKLERYPTQPATLAQAIFDLGWETLWNEWGPVPRDPQDDKERRKVYEIWFSLAPPSEQGLDGMFTAPVRAYVDGVPLPDIRRHFNIESWDLHSLAPKIFTEFHNILFLLPDARDYESDCDSLAALSEKLYGILRDEYDWDWPARDKALKALVTFFWRGWDSDFGSDARQRGCEAALASYVDAQCRRLSSAVISGNTLDFLDKNVGILQRHLEGKGSPEEEGLLKEVEEIQEADEEATQIRIDRWISEATRKAEALRGVALNDLFGQSRPKSFKTLGAATRKMIDQLHSGQDMTGQQFLPVIDEEMFRHSSVDSQHPFDLCRRICDFAQQHSLIPTAGHQDGSIDIEQVLTFRRGLAKVLVGTSSAILPWHGQDIVTTIIDPEKFTADYPSWLIGAFETWRALDFMLSRVVVQHTWHGYQGKPREMDPEDRLWLSSAFDAWRAVDYLQDQCFKIMHDLRASQDIVPQVLSALELLHDHLLLFLLGGNIEEYRKVSTHPQTGPPSRLAEEDKGTWYARHARSLLVRSMISWSQAKRLAVIPSHDSMEDQAEK</sequence>
<dbReference type="EMBL" id="JABEXW010000880">
    <property type="protein sequence ID" value="KAF4952452.1"/>
    <property type="molecule type" value="Genomic_DNA"/>
</dbReference>
<reference evidence="1" key="2">
    <citation type="submission" date="2020-05" db="EMBL/GenBank/DDBJ databases">
        <authorList>
            <person name="Kim H.-S."/>
            <person name="Proctor R.H."/>
            <person name="Brown D.W."/>
        </authorList>
    </citation>
    <scope>NUCLEOTIDE SEQUENCE</scope>
    <source>
        <strain evidence="1">NRRL 20472</strain>
    </source>
</reference>
<proteinExistence type="predicted"/>
<name>A0A8H4T762_9HYPO</name>
<protein>
    <submittedName>
        <fullName evidence="1">Uncharacterized protein</fullName>
    </submittedName>
</protein>